<dbReference type="Proteomes" id="UP001489719">
    <property type="component" value="Unassembled WGS sequence"/>
</dbReference>
<protein>
    <submittedName>
        <fullName evidence="1">Uncharacterized protein</fullName>
    </submittedName>
</protein>
<dbReference type="EMBL" id="MU970045">
    <property type="protein sequence ID" value="KAK9324879.1"/>
    <property type="molecule type" value="Genomic_DNA"/>
</dbReference>
<accession>A0ACC3TUM8</accession>
<name>A0ACC3TUM8_9ASCO</name>
<organism evidence="1 2">
    <name type="scientific">Lipomyces orientalis</name>
    <dbReference type="NCBI Taxonomy" id="1233043"/>
    <lineage>
        <taxon>Eukaryota</taxon>
        <taxon>Fungi</taxon>
        <taxon>Dikarya</taxon>
        <taxon>Ascomycota</taxon>
        <taxon>Saccharomycotina</taxon>
        <taxon>Lipomycetes</taxon>
        <taxon>Lipomycetales</taxon>
        <taxon>Lipomycetaceae</taxon>
        <taxon>Lipomyces</taxon>
    </lineage>
</organism>
<keyword evidence="2" id="KW-1185">Reference proteome</keyword>
<reference evidence="2" key="1">
    <citation type="journal article" date="2024" name="Front. Bioeng. Biotechnol.">
        <title>Genome-scale model development and genomic sequencing of the oleaginous clade Lipomyces.</title>
        <authorList>
            <person name="Czajka J.J."/>
            <person name="Han Y."/>
            <person name="Kim J."/>
            <person name="Mondo S.J."/>
            <person name="Hofstad B.A."/>
            <person name="Robles A."/>
            <person name="Haridas S."/>
            <person name="Riley R."/>
            <person name="LaButti K."/>
            <person name="Pangilinan J."/>
            <person name="Andreopoulos W."/>
            <person name="Lipzen A."/>
            <person name="Yan J."/>
            <person name="Wang M."/>
            <person name="Ng V."/>
            <person name="Grigoriev I.V."/>
            <person name="Spatafora J.W."/>
            <person name="Magnuson J.K."/>
            <person name="Baker S.E."/>
            <person name="Pomraning K.R."/>
        </authorList>
    </citation>
    <scope>NUCLEOTIDE SEQUENCE [LARGE SCALE GENOMIC DNA]</scope>
    <source>
        <strain evidence="2">CBS 10300</strain>
    </source>
</reference>
<evidence type="ECO:0000313" key="1">
    <source>
        <dbReference type="EMBL" id="KAK9324879.1"/>
    </source>
</evidence>
<comment type="caution">
    <text evidence="1">The sequence shown here is derived from an EMBL/GenBank/DDBJ whole genome shotgun (WGS) entry which is preliminary data.</text>
</comment>
<evidence type="ECO:0000313" key="2">
    <source>
        <dbReference type="Proteomes" id="UP001489719"/>
    </source>
</evidence>
<sequence length="104" mass="12050">MSPVDITTMSHSTNTQFMSTKASFYGDFAKLRGEENYLSWKQDMQIHLRTLRLAEALTYNKPVADLSAEEKLKDKNAVAALLVNMESTYKKIFFDYERAKDVWD</sequence>
<proteinExistence type="predicted"/>
<gene>
    <name evidence="1" type="ORF">V1517DRAFT_315962</name>
</gene>